<evidence type="ECO:0000313" key="1">
    <source>
        <dbReference type="EMBL" id="GBH07392.1"/>
    </source>
</evidence>
<proteinExistence type="predicted"/>
<protein>
    <submittedName>
        <fullName evidence="1">Uncharacterized protein</fullName>
    </submittedName>
</protein>
<organism evidence="1 2">
    <name type="scientific">Pseudomonas syringae pv. actinidiae</name>
    <dbReference type="NCBI Taxonomy" id="103796"/>
    <lineage>
        <taxon>Bacteria</taxon>
        <taxon>Pseudomonadati</taxon>
        <taxon>Pseudomonadota</taxon>
        <taxon>Gammaproteobacteria</taxon>
        <taxon>Pseudomonadales</taxon>
        <taxon>Pseudomonadaceae</taxon>
        <taxon>Pseudomonas</taxon>
        <taxon>Pseudomonas syringae</taxon>
    </lineage>
</organism>
<dbReference type="EMBL" id="BGJZ01000027">
    <property type="protein sequence ID" value="GBH07392.1"/>
    <property type="molecule type" value="Genomic_DNA"/>
</dbReference>
<sequence>MRNDNPDVERFWLTEIPTLHRQEYAARSKLSRGVLALPWNLSLNLPRNPS</sequence>
<name>A0A2V0QE05_PSESF</name>
<dbReference type="Proteomes" id="UP000247480">
    <property type="component" value="Unassembled WGS sequence"/>
</dbReference>
<evidence type="ECO:0000313" key="2">
    <source>
        <dbReference type="Proteomes" id="UP000247480"/>
    </source>
</evidence>
<comment type="caution">
    <text evidence="1">The sequence shown here is derived from an EMBL/GenBank/DDBJ whole genome shotgun (WGS) entry which is preliminary data.</text>
</comment>
<dbReference type="AlphaFoldDB" id="A0A2V0QE05"/>
<reference evidence="1 2" key="1">
    <citation type="submission" date="2018-04" db="EMBL/GenBank/DDBJ databases">
        <title>Draft genome sequence of Pseudomonas syringae pv. actinidiae biovar 1 strains isolated from kiwifruit in Kagawa prefecture.</title>
        <authorList>
            <person name="Tabuchi M."/>
            <person name="Saito M."/>
            <person name="Fujiwara S."/>
            <person name="Sasa N."/>
            <person name="Akimitsu K."/>
            <person name="Gomi K."/>
            <person name="Konishi-Sugita S."/>
            <person name="Hamano K."/>
            <person name="Kataoka I."/>
        </authorList>
    </citation>
    <scope>NUCLEOTIDE SEQUENCE [LARGE SCALE GENOMIC DNA]</scope>
    <source>
        <strain evidence="1 2">MAFF212206</strain>
    </source>
</reference>
<gene>
    <name evidence="1" type="ORF">KPSA1_00745</name>
</gene>
<accession>A0A2V0QE05</accession>